<evidence type="ECO:0000256" key="4">
    <source>
        <dbReference type="ARBA" id="ARBA00022824"/>
    </source>
</evidence>
<dbReference type="EMBL" id="JBJQND010000010">
    <property type="protein sequence ID" value="KAL3863644.1"/>
    <property type="molecule type" value="Genomic_DNA"/>
</dbReference>
<comment type="caution">
    <text evidence="9">The sequence shown here is derived from an EMBL/GenBank/DDBJ whole genome shotgun (WGS) entry which is preliminary data.</text>
</comment>
<sequence>MVSLKSLFSSSRFPEGSGIISVILYFPLGICLAIVRMFMVLHTLLVASILPVSSFRSFVLRGLFGVLGIQVLVTEDKRKKGQSSKLLVSNHVSELDQIVIYLITNNFTPCSPDMHAILRMNFGYRDFGCEETRESFISNIKKYLQDTSTAVLFHPEQTTSGAAGMLKFSSFPFEMKMPVQPISITVTRMGVPVALTTLEGSFWWDFFWCLFTPCTIFKVKFLAQEEPVEGEDSEAYAKRVQTAIAKSINVKATQYTFTDKAEYKKKLQLASLNQSTTSSALSAGGVVQKEESNPPSLGTSDEDLLLSLSDEMRVMVLQVKDVLPHVSVSVIIKTIEITGDVDITITNILEGNIEINEKEIGKTGQDTTQSQTNYSLQFKAKDFGRTSADRQISYAERKKAMIEMARERYKEKHGLAKDSGRTTADRHLSYAVRKKAMIEMAQERYKEKHGLE</sequence>
<dbReference type="SUPFAM" id="SSF69593">
    <property type="entry name" value="Glycerol-3-phosphate (1)-acyltransferase"/>
    <property type="match status" value="1"/>
</dbReference>
<comment type="subcellular location">
    <subcellularLocation>
        <location evidence="1">Endoplasmic reticulum membrane</location>
        <topology evidence="1">Peripheral membrane protein</topology>
    </subcellularLocation>
    <subcellularLocation>
        <location evidence="2">Lipid droplet</location>
    </subcellularLocation>
</comment>
<comment type="similarity">
    <text evidence="6">Belongs to the AUP1 family.</text>
</comment>
<evidence type="ECO:0000256" key="3">
    <source>
        <dbReference type="ARBA" id="ARBA00022677"/>
    </source>
</evidence>
<dbReference type="AlphaFoldDB" id="A0ABD3VPV6"/>
<dbReference type="InterPro" id="IPR003892">
    <property type="entry name" value="CUE"/>
</dbReference>
<reference evidence="9 10" key="1">
    <citation type="submission" date="2024-11" db="EMBL/GenBank/DDBJ databases">
        <title>Chromosome-level genome assembly of the freshwater bivalve Anodonta woodiana.</title>
        <authorList>
            <person name="Chen X."/>
        </authorList>
    </citation>
    <scope>NUCLEOTIDE SEQUENCE [LARGE SCALE GENOMIC DNA]</scope>
    <source>
        <strain evidence="9">MN2024</strain>
        <tissue evidence="9">Gills</tissue>
    </source>
</reference>
<protein>
    <recommendedName>
        <fullName evidence="8">CUE domain-containing protein</fullName>
    </recommendedName>
</protein>
<evidence type="ECO:0000313" key="10">
    <source>
        <dbReference type="Proteomes" id="UP001634394"/>
    </source>
</evidence>
<dbReference type="PANTHER" id="PTHR15486:SF96">
    <property type="entry name" value="LIPID DROPLET-REGULATING VLDL ASSEMBLY FACTOR AUP1"/>
    <property type="match status" value="1"/>
</dbReference>
<dbReference type="Proteomes" id="UP001634394">
    <property type="component" value="Unassembled WGS sequence"/>
</dbReference>
<dbReference type="InterPro" id="IPR002123">
    <property type="entry name" value="Plipid/glycerol_acylTrfase"/>
</dbReference>
<evidence type="ECO:0000313" key="9">
    <source>
        <dbReference type="EMBL" id="KAL3863644.1"/>
    </source>
</evidence>
<evidence type="ECO:0000259" key="8">
    <source>
        <dbReference type="PROSITE" id="PS51140"/>
    </source>
</evidence>
<gene>
    <name evidence="9" type="ORF">ACJMK2_005392</name>
</gene>
<dbReference type="SMART" id="SM00563">
    <property type="entry name" value="PlsC"/>
    <property type="match status" value="1"/>
</dbReference>
<dbReference type="PANTHER" id="PTHR15486">
    <property type="entry name" value="ANCIENT UBIQUITOUS PROTEIN"/>
    <property type="match status" value="1"/>
</dbReference>
<keyword evidence="7" id="KW-0812">Transmembrane</keyword>
<keyword evidence="5 7" id="KW-0472">Membrane</keyword>
<feature type="transmembrane region" description="Helical" evidence="7">
    <location>
        <begin position="21"/>
        <end position="49"/>
    </location>
</feature>
<evidence type="ECO:0000256" key="5">
    <source>
        <dbReference type="ARBA" id="ARBA00023136"/>
    </source>
</evidence>
<evidence type="ECO:0000256" key="1">
    <source>
        <dbReference type="ARBA" id="ARBA00004406"/>
    </source>
</evidence>
<dbReference type="GO" id="GO:0005789">
    <property type="term" value="C:endoplasmic reticulum membrane"/>
    <property type="evidence" value="ECO:0007669"/>
    <property type="project" value="UniProtKB-SubCell"/>
</dbReference>
<keyword evidence="4" id="KW-0256">Endoplasmic reticulum</keyword>
<evidence type="ECO:0000256" key="2">
    <source>
        <dbReference type="ARBA" id="ARBA00004502"/>
    </source>
</evidence>
<dbReference type="GO" id="GO:0005811">
    <property type="term" value="C:lipid droplet"/>
    <property type="evidence" value="ECO:0007669"/>
    <property type="project" value="UniProtKB-SubCell"/>
</dbReference>
<evidence type="ECO:0000256" key="7">
    <source>
        <dbReference type="SAM" id="Phobius"/>
    </source>
</evidence>
<proteinExistence type="inferred from homology"/>
<feature type="domain" description="CUE" evidence="8">
    <location>
        <begin position="311"/>
        <end position="353"/>
    </location>
</feature>
<dbReference type="Pfam" id="PF02845">
    <property type="entry name" value="CUE"/>
    <property type="match status" value="1"/>
</dbReference>
<keyword evidence="7" id="KW-1133">Transmembrane helix</keyword>
<accession>A0ABD3VPV6</accession>
<dbReference type="SMART" id="SM00546">
    <property type="entry name" value="CUE"/>
    <property type="match status" value="1"/>
</dbReference>
<dbReference type="Gene3D" id="1.10.8.10">
    <property type="entry name" value="DNA helicase RuvA subunit, C-terminal domain"/>
    <property type="match status" value="1"/>
</dbReference>
<keyword evidence="10" id="KW-1185">Reference proteome</keyword>
<dbReference type="PROSITE" id="PS51140">
    <property type="entry name" value="CUE"/>
    <property type="match status" value="1"/>
</dbReference>
<name>A0ABD3VPV6_SINWO</name>
<keyword evidence="3" id="KW-0551">Lipid droplet</keyword>
<organism evidence="9 10">
    <name type="scientific">Sinanodonta woodiana</name>
    <name type="common">Chinese pond mussel</name>
    <name type="synonym">Anodonta woodiana</name>
    <dbReference type="NCBI Taxonomy" id="1069815"/>
    <lineage>
        <taxon>Eukaryota</taxon>
        <taxon>Metazoa</taxon>
        <taxon>Spiralia</taxon>
        <taxon>Lophotrochozoa</taxon>
        <taxon>Mollusca</taxon>
        <taxon>Bivalvia</taxon>
        <taxon>Autobranchia</taxon>
        <taxon>Heteroconchia</taxon>
        <taxon>Palaeoheterodonta</taxon>
        <taxon>Unionida</taxon>
        <taxon>Unionoidea</taxon>
        <taxon>Unionidae</taxon>
        <taxon>Unioninae</taxon>
        <taxon>Sinanodonta</taxon>
    </lineage>
</organism>
<evidence type="ECO:0000256" key="6">
    <source>
        <dbReference type="ARBA" id="ARBA00035634"/>
    </source>
</evidence>